<keyword evidence="5 6" id="KW-0472">Membrane</keyword>
<evidence type="ECO:0000256" key="6">
    <source>
        <dbReference type="SAM" id="Phobius"/>
    </source>
</evidence>
<organism evidence="8 9">
    <name type="scientific">Araneus ventricosus</name>
    <name type="common">Orbweaver spider</name>
    <name type="synonym">Epeira ventricosa</name>
    <dbReference type="NCBI Taxonomy" id="182803"/>
    <lineage>
        <taxon>Eukaryota</taxon>
        <taxon>Metazoa</taxon>
        <taxon>Ecdysozoa</taxon>
        <taxon>Arthropoda</taxon>
        <taxon>Chelicerata</taxon>
        <taxon>Arachnida</taxon>
        <taxon>Araneae</taxon>
        <taxon>Araneomorphae</taxon>
        <taxon>Entelegynae</taxon>
        <taxon>Araneoidea</taxon>
        <taxon>Araneidae</taxon>
        <taxon>Araneus</taxon>
    </lineage>
</organism>
<reference evidence="8 9" key="1">
    <citation type="journal article" date="2019" name="Sci. Rep.">
        <title>Orb-weaving spider Araneus ventricosus genome elucidates the spidroin gene catalogue.</title>
        <authorList>
            <person name="Kono N."/>
            <person name="Nakamura H."/>
            <person name="Ohtoshi R."/>
            <person name="Moran D.A.P."/>
            <person name="Shinohara A."/>
            <person name="Yoshida Y."/>
            <person name="Fujiwara M."/>
            <person name="Mori M."/>
            <person name="Tomita M."/>
            <person name="Arakawa K."/>
        </authorList>
    </citation>
    <scope>NUCLEOTIDE SEQUENCE [LARGE SCALE GENOMIC DNA]</scope>
</reference>
<evidence type="ECO:0000256" key="4">
    <source>
        <dbReference type="ARBA" id="ARBA00022989"/>
    </source>
</evidence>
<sequence>MYKLLNEGWFWILGAVIGEDLHKFSGSRVLRTIAIDNSVSDSNQIYNLEENRKIRNAVKERKDKSAAFRVTLLLGVCYAANIGGTGSLIGTPSNLAFIAMLEKLYPGSDEISFATWMMYNVPGLFLCVIIGWFYLWLVNIYFSKRNNTDESKDELYGIILKRYQRLGSLT</sequence>
<comment type="caution">
    <text evidence="8">The sequence shown here is derived from an EMBL/GenBank/DDBJ whole genome shotgun (WGS) entry which is preliminary data.</text>
</comment>
<dbReference type="Proteomes" id="UP000499080">
    <property type="component" value="Unassembled WGS sequence"/>
</dbReference>
<dbReference type="AlphaFoldDB" id="A0A4Y2MR74"/>
<feature type="transmembrane region" description="Helical" evidence="6">
    <location>
        <begin position="121"/>
        <end position="142"/>
    </location>
</feature>
<dbReference type="EMBL" id="BGPR01007805">
    <property type="protein sequence ID" value="GBN29658.1"/>
    <property type="molecule type" value="Genomic_DNA"/>
</dbReference>
<evidence type="ECO:0000256" key="1">
    <source>
        <dbReference type="ARBA" id="ARBA00004141"/>
    </source>
</evidence>
<keyword evidence="3 6" id="KW-0812">Transmembrane</keyword>
<evidence type="ECO:0000256" key="3">
    <source>
        <dbReference type="ARBA" id="ARBA00022692"/>
    </source>
</evidence>
<dbReference type="InterPro" id="IPR004680">
    <property type="entry name" value="Cit_transptr-like_dom"/>
</dbReference>
<dbReference type="GO" id="GO:0005886">
    <property type="term" value="C:plasma membrane"/>
    <property type="evidence" value="ECO:0007669"/>
    <property type="project" value="TreeGrafter"/>
</dbReference>
<dbReference type="Pfam" id="PF03600">
    <property type="entry name" value="CitMHS"/>
    <property type="match status" value="1"/>
</dbReference>
<dbReference type="GO" id="GO:0015141">
    <property type="term" value="F:succinate transmembrane transporter activity"/>
    <property type="evidence" value="ECO:0007669"/>
    <property type="project" value="TreeGrafter"/>
</dbReference>
<evidence type="ECO:0000256" key="2">
    <source>
        <dbReference type="ARBA" id="ARBA00022448"/>
    </source>
</evidence>
<gene>
    <name evidence="8" type="ORF">AVEN_118166_1</name>
</gene>
<keyword evidence="2" id="KW-0813">Transport</keyword>
<dbReference type="OrthoDB" id="6493944at2759"/>
<protein>
    <recommendedName>
        <fullName evidence="7">Citrate transporter-like domain-containing protein</fullName>
    </recommendedName>
</protein>
<evidence type="ECO:0000259" key="7">
    <source>
        <dbReference type="Pfam" id="PF03600"/>
    </source>
</evidence>
<dbReference type="PANTHER" id="PTHR10283">
    <property type="entry name" value="SOLUTE CARRIER FAMILY 13 MEMBER"/>
    <property type="match status" value="1"/>
</dbReference>
<name>A0A4Y2MR74_ARAVE</name>
<dbReference type="PANTHER" id="PTHR10283:SF82">
    <property type="entry name" value="SOLUTE CARRIER FAMILY 13 MEMBER 2"/>
    <property type="match status" value="1"/>
</dbReference>
<evidence type="ECO:0000313" key="8">
    <source>
        <dbReference type="EMBL" id="GBN29658.1"/>
    </source>
</evidence>
<evidence type="ECO:0000256" key="5">
    <source>
        <dbReference type="ARBA" id="ARBA00023136"/>
    </source>
</evidence>
<dbReference type="GO" id="GO:0015137">
    <property type="term" value="F:citrate transmembrane transporter activity"/>
    <property type="evidence" value="ECO:0007669"/>
    <property type="project" value="TreeGrafter"/>
</dbReference>
<proteinExistence type="predicted"/>
<accession>A0A4Y2MR74</accession>
<feature type="transmembrane region" description="Helical" evidence="6">
    <location>
        <begin position="70"/>
        <end position="101"/>
    </location>
</feature>
<evidence type="ECO:0000313" key="9">
    <source>
        <dbReference type="Proteomes" id="UP000499080"/>
    </source>
</evidence>
<keyword evidence="9" id="KW-1185">Reference proteome</keyword>
<feature type="domain" description="Citrate transporter-like" evidence="7">
    <location>
        <begin position="68"/>
        <end position="137"/>
    </location>
</feature>
<keyword evidence="4 6" id="KW-1133">Transmembrane helix</keyword>
<comment type="subcellular location">
    <subcellularLocation>
        <location evidence="1">Membrane</location>
        <topology evidence="1">Multi-pass membrane protein</topology>
    </subcellularLocation>
</comment>
<feature type="non-terminal residue" evidence="8">
    <location>
        <position position="170"/>
    </location>
</feature>